<protein>
    <recommendedName>
        <fullName evidence="2">Retrotransposon gag domain-containing protein</fullName>
    </recommendedName>
</protein>
<feature type="compositionally biased region" description="Low complexity" evidence="1">
    <location>
        <begin position="261"/>
        <end position="278"/>
    </location>
</feature>
<organism evidence="3 4">
    <name type="scientific">Colocasia esculenta</name>
    <name type="common">Wild taro</name>
    <name type="synonym">Arum esculentum</name>
    <dbReference type="NCBI Taxonomy" id="4460"/>
    <lineage>
        <taxon>Eukaryota</taxon>
        <taxon>Viridiplantae</taxon>
        <taxon>Streptophyta</taxon>
        <taxon>Embryophyta</taxon>
        <taxon>Tracheophyta</taxon>
        <taxon>Spermatophyta</taxon>
        <taxon>Magnoliopsida</taxon>
        <taxon>Liliopsida</taxon>
        <taxon>Araceae</taxon>
        <taxon>Aroideae</taxon>
        <taxon>Colocasieae</taxon>
        <taxon>Colocasia</taxon>
    </lineage>
</organism>
<sequence>MLAGGQQFADMAVEEQPLPTLQAAPVQPKVPPVERQQTPVAAAAPEDRTTLLERFLRLRPPTSSGDCDPHRAESWVHELECTFETMDCAELDQVRRLDQITWAEFLVAFHGEFLPDYVCRERRDLFHELVQGDLTVGQYHQRFLQLLRHVPHVAASEQARTEQFISGLRSDLRWAMAGHLCDTLAVAVARAMALERECQFQRQQSGGSGRSSPYQRPSGSRGSVSSSSSSGTSGAVLTSKLKRLFARGGRHQYRQQRRQLEQQPVEQSVQQGAEQSQQDSKDSKLRLDKYQLMEKLEPWTNRLQLHLEEGDTPVVAFWLLGFYYAWLCSSFSGRAVCVGVGRQPFWGFPEGVSCVPVPAGLVLVASQLCRFCGGCHANALEGLSGRQVVIVTWDPQPRTSVRGSSPGGGCPQVMDLEQKGKTMGTAAWSHRSVSPFGSPDPWAAFPVFRFLVGAEGPGAGVVTVNMPPRTRRQVRELVERNEFESDRSVAAEHVSNDAQPQIVLAEGPLASTPGRLGGVSVQTWTPTLTLASRDVDANFSDLHAQQSCKLLKQGMATIGGMSPNGSEGVLSP</sequence>
<evidence type="ECO:0000256" key="1">
    <source>
        <dbReference type="SAM" id="MobiDB-lite"/>
    </source>
</evidence>
<accession>A0A843UE26</accession>
<dbReference type="AlphaFoldDB" id="A0A843UE26"/>
<evidence type="ECO:0000259" key="2">
    <source>
        <dbReference type="Pfam" id="PF03732"/>
    </source>
</evidence>
<feature type="region of interest" description="Disordered" evidence="1">
    <location>
        <begin position="1"/>
        <end position="44"/>
    </location>
</feature>
<keyword evidence="4" id="KW-1185">Reference proteome</keyword>
<evidence type="ECO:0000313" key="4">
    <source>
        <dbReference type="Proteomes" id="UP000652761"/>
    </source>
</evidence>
<dbReference type="Pfam" id="PF03732">
    <property type="entry name" value="Retrotrans_gag"/>
    <property type="match status" value="1"/>
</dbReference>
<evidence type="ECO:0000313" key="3">
    <source>
        <dbReference type="EMBL" id="MQL80174.1"/>
    </source>
</evidence>
<feature type="region of interest" description="Disordered" evidence="1">
    <location>
        <begin position="253"/>
        <end position="284"/>
    </location>
</feature>
<feature type="domain" description="Retrotransposon gag" evidence="2">
    <location>
        <begin position="96"/>
        <end position="169"/>
    </location>
</feature>
<dbReference type="Proteomes" id="UP000652761">
    <property type="component" value="Unassembled WGS sequence"/>
</dbReference>
<comment type="caution">
    <text evidence="3">The sequence shown here is derived from an EMBL/GenBank/DDBJ whole genome shotgun (WGS) entry which is preliminary data.</text>
</comment>
<dbReference type="InterPro" id="IPR005162">
    <property type="entry name" value="Retrotrans_gag_dom"/>
</dbReference>
<reference evidence="3" key="1">
    <citation type="submission" date="2017-07" db="EMBL/GenBank/DDBJ databases">
        <title>Taro Niue Genome Assembly and Annotation.</title>
        <authorList>
            <person name="Atibalentja N."/>
            <person name="Keating K."/>
            <person name="Fields C.J."/>
        </authorList>
    </citation>
    <scope>NUCLEOTIDE SEQUENCE</scope>
    <source>
        <strain evidence="3">Niue_2</strain>
        <tissue evidence="3">Leaf</tissue>
    </source>
</reference>
<feature type="compositionally biased region" description="Low complexity" evidence="1">
    <location>
        <begin position="201"/>
        <end position="234"/>
    </location>
</feature>
<proteinExistence type="predicted"/>
<feature type="region of interest" description="Disordered" evidence="1">
    <location>
        <begin position="200"/>
        <end position="235"/>
    </location>
</feature>
<dbReference type="EMBL" id="NMUH01000493">
    <property type="protein sequence ID" value="MQL80174.1"/>
    <property type="molecule type" value="Genomic_DNA"/>
</dbReference>
<name>A0A843UE26_COLES</name>
<gene>
    <name evidence="3" type="ORF">Taro_012623</name>
</gene>